<dbReference type="OrthoDB" id="4509614at2"/>
<evidence type="ECO:0000313" key="1">
    <source>
        <dbReference type="EMBL" id="CCH89507.1"/>
    </source>
</evidence>
<dbReference type="InterPro" id="IPR027417">
    <property type="entry name" value="P-loop_NTPase"/>
</dbReference>
<reference evidence="1 2" key="1">
    <citation type="journal article" date="2012" name="J. Bacteriol.">
        <title>Genome Sequence of Radiation-Resistant Modestobacter marinus Strain BC501, a Representative Actinobacterium That Thrives on Calcareous Stone Surfaces.</title>
        <authorList>
            <person name="Normand P."/>
            <person name="Gury J."/>
            <person name="Pujic P."/>
            <person name="Chouaia B."/>
            <person name="Crotti E."/>
            <person name="Brusetti L."/>
            <person name="Daffonchio D."/>
            <person name="Vacherie B."/>
            <person name="Barbe V."/>
            <person name="Medigue C."/>
            <person name="Calteau A."/>
            <person name="Ghodhbane-Gtari F."/>
            <person name="Essoussi I."/>
            <person name="Nouioui I."/>
            <person name="Abbassi-Ghozzi I."/>
            <person name="Gtari M."/>
        </authorList>
    </citation>
    <scope>NUCLEOTIDE SEQUENCE [LARGE SCALE GENOMIC DNA]</scope>
    <source>
        <strain evidence="2">BC 501</strain>
    </source>
</reference>
<dbReference type="Gene3D" id="3.40.50.300">
    <property type="entry name" value="P-loop containing nucleotide triphosphate hydrolases"/>
    <property type="match status" value="1"/>
</dbReference>
<sequence>MKMRGGAGVPVRFIQCASEDAVAAADDAAEGLLEEGWPTESLALLTTYSRHPVQVERQAEGQDAYWSSYWEDEDLFYGHVLGFKGLERPAIVLAVNGFRHEERAERCVRRLSRARDLLVVCGDLDLIRRVGGEAVVHRLSAGSSR</sequence>
<dbReference type="KEGG" id="mmar:MODMU_4106"/>
<proteinExistence type="predicted"/>
<keyword evidence="2" id="KW-1185">Reference proteome</keyword>
<evidence type="ECO:0000313" key="2">
    <source>
        <dbReference type="Proteomes" id="UP000006461"/>
    </source>
</evidence>
<dbReference type="EMBL" id="FO203431">
    <property type="protein sequence ID" value="CCH89507.1"/>
    <property type="molecule type" value="Genomic_DNA"/>
</dbReference>
<organism evidence="1 2">
    <name type="scientific">Modestobacter italicus (strain DSM 44449 / CECT 9708 / BC 501)</name>
    <dbReference type="NCBI Taxonomy" id="2732864"/>
    <lineage>
        <taxon>Bacteria</taxon>
        <taxon>Bacillati</taxon>
        <taxon>Actinomycetota</taxon>
        <taxon>Actinomycetes</taxon>
        <taxon>Geodermatophilales</taxon>
        <taxon>Geodermatophilaceae</taxon>
        <taxon>Modestobacter</taxon>
    </lineage>
</organism>
<name>I4F1J4_MODI5</name>
<dbReference type="AlphaFoldDB" id="I4F1J4"/>
<gene>
    <name evidence="1" type="ordered locus">MODMU_4106</name>
</gene>
<dbReference type="OMA" id="HPWAAHE"/>
<dbReference type="HOGENOM" id="CLU_1784697_0_0_11"/>
<protein>
    <submittedName>
        <fullName evidence="1">Nuclease</fullName>
    </submittedName>
</protein>
<dbReference type="eggNOG" id="COG1112">
    <property type="taxonomic scope" value="Bacteria"/>
</dbReference>
<dbReference type="STRING" id="477641.MODMU_4106"/>
<dbReference type="Proteomes" id="UP000006461">
    <property type="component" value="Chromosome"/>
</dbReference>
<accession>I4F1J4</accession>